<keyword evidence="3" id="KW-1185">Reference proteome</keyword>
<feature type="coiled-coil region" evidence="1">
    <location>
        <begin position="38"/>
        <end position="65"/>
    </location>
</feature>
<keyword evidence="1" id="KW-0175">Coiled coil</keyword>
<dbReference type="Proteomes" id="UP001589818">
    <property type="component" value="Unassembled WGS sequence"/>
</dbReference>
<gene>
    <name evidence="2" type="ORF">ACFFJ8_09015</name>
</gene>
<evidence type="ECO:0000313" key="3">
    <source>
        <dbReference type="Proteomes" id="UP001589818"/>
    </source>
</evidence>
<proteinExistence type="predicted"/>
<dbReference type="EMBL" id="JBHLVF010000011">
    <property type="protein sequence ID" value="MFC0391514.1"/>
    <property type="molecule type" value="Genomic_DNA"/>
</dbReference>
<comment type="caution">
    <text evidence="2">The sequence shown here is derived from an EMBL/GenBank/DDBJ whole genome shotgun (WGS) entry which is preliminary data.</text>
</comment>
<dbReference type="RefSeq" id="WP_204819828.1">
    <property type="nucleotide sequence ID" value="NZ_JANHOF010000006.1"/>
</dbReference>
<organism evidence="2 3">
    <name type="scientific">Paenibacillus mendelii</name>
    <dbReference type="NCBI Taxonomy" id="206163"/>
    <lineage>
        <taxon>Bacteria</taxon>
        <taxon>Bacillati</taxon>
        <taxon>Bacillota</taxon>
        <taxon>Bacilli</taxon>
        <taxon>Bacillales</taxon>
        <taxon>Paenibacillaceae</taxon>
        <taxon>Paenibacillus</taxon>
    </lineage>
</organism>
<reference evidence="2 3" key="1">
    <citation type="submission" date="2024-09" db="EMBL/GenBank/DDBJ databases">
        <authorList>
            <person name="Sun Q."/>
            <person name="Mori K."/>
        </authorList>
    </citation>
    <scope>NUCLEOTIDE SEQUENCE [LARGE SCALE GENOMIC DNA]</scope>
    <source>
        <strain evidence="2 3">CCM 4839</strain>
    </source>
</reference>
<accession>A0ABV6J7T5</accession>
<protein>
    <submittedName>
        <fullName evidence="2">Uncharacterized protein</fullName>
    </submittedName>
</protein>
<evidence type="ECO:0000256" key="1">
    <source>
        <dbReference type="SAM" id="Coils"/>
    </source>
</evidence>
<name>A0ABV6J7T5_9BACL</name>
<evidence type="ECO:0000313" key="2">
    <source>
        <dbReference type="EMBL" id="MFC0391514.1"/>
    </source>
</evidence>
<sequence>MHAIQSAARISDCDTMTDKLIYQIRTGQITGSSLNTLGARCRTELHELRQELDELLRELREIAGNNSDGNQVSRTIAA</sequence>